<dbReference type="GO" id="GO:0032259">
    <property type="term" value="P:methylation"/>
    <property type="evidence" value="ECO:0007669"/>
    <property type="project" value="UniProtKB-KW"/>
</dbReference>
<name>N6WTW2_9GAMM</name>
<dbReference type="Gene3D" id="3.40.50.150">
    <property type="entry name" value="Vaccinia Virus protein VP39"/>
    <property type="match status" value="1"/>
</dbReference>
<dbReference type="HOGENOM" id="CLU_1119123_0_0_6"/>
<dbReference type="InterPro" id="IPR029063">
    <property type="entry name" value="SAM-dependent_MTases_sf"/>
</dbReference>
<dbReference type="CDD" id="cd02440">
    <property type="entry name" value="AdoMet_MTases"/>
    <property type="match status" value="1"/>
</dbReference>
<dbReference type="PANTHER" id="PTHR43861">
    <property type="entry name" value="TRANS-ACONITATE 2-METHYLTRANSFERASE-RELATED"/>
    <property type="match status" value="1"/>
</dbReference>
<dbReference type="GO" id="GO:0008757">
    <property type="term" value="F:S-adenosylmethionine-dependent methyltransferase activity"/>
    <property type="evidence" value="ECO:0007669"/>
    <property type="project" value="InterPro"/>
</dbReference>
<dbReference type="STRING" id="626887.J057_06411"/>
<reference evidence="2 3" key="1">
    <citation type="journal article" date="2013" name="Genome Announc.">
        <title>Genome Sequence of the Polycyclic Aromatic Hydrocarbon-Degrading Bacterium Strain Marinobacter nanhaiticus D15-8WT.</title>
        <authorList>
            <person name="Cui Z."/>
            <person name="Gao W."/>
            <person name="Li Q."/>
            <person name="Xu G."/>
            <person name="Zheng L."/>
        </authorList>
    </citation>
    <scope>NUCLEOTIDE SEQUENCE [LARGE SCALE GENOMIC DNA]</scope>
    <source>
        <strain evidence="2 3">D15-8W</strain>
    </source>
</reference>
<evidence type="ECO:0000313" key="2">
    <source>
        <dbReference type="EMBL" id="ENO14961.1"/>
    </source>
</evidence>
<keyword evidence="2" id="KW-0489">Methyltransferase</keyword>
<keyword evidence="2" id="KW-0808">Transferase</keyword>
<proteinExistence type="predicted"/>
<dbReference type="SUPFAM" id="SSF53335">
    <property type="entry name" value="S-adenosyl-L-methionine-dependent methyltransferases"/>
    <property type="match status" value="1"/>
</dbReference>
<dbReference type="Proteomes" id="UP000013165">
    <property type="component" value="Unassembled WGS sequence"/>
</dbReference>
<gene>
    <name evidence="2" type="ORF">J057_06411</name>
</gene>
<organism evidence="2 3">
    <name type="scientific">Marinobacter nanhaiticus D15-8W</name>
    <dbReference type="NCBI Taxonomy" id="626887"/>
    <lineage>
        <taxon>Bacteria</taxon>
        <taxon>Pseudomonadati</taxon>
        <taxon>Pseudomonadota</taxon>
        <taxon>Gammaproteobacteria</taxon>
        <taxon>Pseudomonadales</taxon>
        <taxon>Marinobacteraceae</taxon>
        <taxon>Marinobacter</taxon>
    </lineage>
</organism>
<dbReference type="RefSeq" id="WP_004579258.1">
    <property type="nucleotide sequence ID" value="NZ_AP028878.1"/>
</dbReference>
<dbReference type="EMBL" id="APLQ01000011">
    <property type="protein sequence ID" value="ENO14961.1"/>
    <property type="molecule type" value="Genomic_DNA"/>
</dbReference>
<accession>N6WTW2</accession>
<comment type="caution">
    <text evidence="2">The sequence shown here is derived from an EMBL/GenBank/DDBJ whole genome shotgun (WGS) entry which is preliminary data.</text>
</comment>
<keyword evidence="3" id="KW-1185">Reference proteome</keyword>
<sequence>MDASPVSADPVLPLLPSKTERGRYITLLSSLSSWRPLFAGRRVLDFGASYGTSMVALIRLGAREVVGVEPDASRVEQAPPLVAKAAPGAEVSFHHTPDTTALPFKDGEFTFILANAVFEHIPQPRDAFVRELWRVLAPGGYLLINETPNKYFPKETHTTGLWFNHWLPRSVAYRRALRRGRFDPDRRDWESSGWRGLGYYELVRPLNGYQLVPEQTKLRHRLFKRLGFPPSLLDPYPVWILRKVDPRT</sequence>
<evidence type="ECO:0000259" key="1">
    <source>
        <dbReference type="Pfam" id="PF08241"/>
    </source>
</evidence>
<dbReference type="InterPro" id="IPR013216">
    <property type="entry name" value="Methyltransf_11"/>
</dbReference>
<dbReference type="eggNOG" id="COG2890">
    <property type="taxonomic scope" value="Bacteria"/>
</dbReference>
<dbReference type="OrthoDB" id="323463at2"/>
<dbReference type="AlphaFoldDB" id="N6WTW2"/>
<protein>
    <submittedName>
        <fullName evidence="2">Class I SAM-dependent methyltransferase</fullName>
    </submittedName>
</protein>
<feature type="domain" description="Methyltransferase type 11" evidence="1">
    <location>
        <begin position="44"/>
        <end position="144"/>
    </location>
</feature>
<evidence type="ECO:0000313" key="3">
    <source>
        <dbReference type="Proteomes" id="UP000013165"/>
    </source>
</evidence>
<dbReference type="Pfam" id="PF08241">
    <property type="entry name" value="Methyltransf_11"/>
    <property type="match status" value="1"/>
</dbReference>